<proteinExistence type="inferred from homology"/>
<sequence>MKKLLALVIAFFLLSGMFVSCKYKRNDYDTYKKTDSISVNDQLAYQNNIDVQADISKLKSYDGQLLIYPTQNKNIPNRPADPDLLPISDPMHWYDIQFPGWVVDKINIPLSDGDGPKGKKVYVIITSEHPYWTAVGIGAKKVADAYGIDFKMLNPNGDLVKQNELIEDAINDNADMIILATIDTRKAVTQAKKINEAGIPLIFFNTLPESEALKYCLAWTGPDDWENFKMLARTLADELDSIGGVCYLRHAPKGGSPYYARNWAPITELADYSPMIKSLDSKDAEFNYDKTKKIVIDWINDYGDELKGIVCSDDSIQAIGAINACKEMNRPDIVIVASGNGKNGMDAVKKGDMFAITYQSAEADGALPLKVAADWFSGKEIDNIYYLSSNIITKKNVDKYMPAQW</sequence>
<dbReference type="PANTHER" id="PTHR46847:SF1">
    <property type="entry name" value="D-ALLOSE-BINDING PERIPLASMIC PROTEIN-RELATED"/>
    <property type="match status" value="1"/>
</dbReference>
<feature type="domain" description="Periplasmic binding protein" evidence="4">
    <location>
        <begin position="123"/>
        <end position="380"/>
    </location>
</feature>
<evidence type="ECO:0000313" key="5">
    <source>
        <dbReference type="EMBL" id="GKX29301.1"/>
    </source>
</evidence>
<dbReference type="Pfam" id="PF13407">
    <property type="entry name" value="Peripla_BP_4"/>
    <property type="match status" value="1"/>
</dbReference>
<dbReference type="InterPro" id="IPR025997">
    <property type="entry name" value="SBP_2_dom"/>
</dbReference>
<dbReference type="SUPFAM" id="SSF53822">
    <property type="entry name" value="Periplasmic binding protein-like I"/>
    <property type="match status" value="1"/>
</dbReference>
<gene>
    <name evidence="5" type="ORF">SH1V18_17810</name>
</gene>
<dbReference type="GO" id="GO:0030246">
    <property type="term" value="F:carbohydrate binding"/>
    <property type="evidence" value="ECO:0007669"/>
    <property type="project" value="UniProtKB-ARBA"/>
</dbReference>
<protein>
    <recommendedName>
        <fullName evidence="4">Periplasmic binding protein domain-containing protein</fullName>
    </recommendedName>
</protein>
<comment type="caution">
    <text evidence="5">The sequence shown here is derived from an EMBL/GenBank/DDBJ whole genome shotgun (WGS) entry which is preliminary data.</text>
</comment>
<dbReference type="GO" id="GO:0030313">
    <property type="term" value="C:cell envelope"/>
    <property type="evidence" value="ECO:0007669"/>
    <property type="project" value="UniProtKB-SubCell"/>
</dbReference>
<reference evidence="5" key="1">
    <citation type="submission" date="2022-06" db="EMBL/GenBank/DDBJ databases">
        <title>Vallitalea longa sp. nov., an anaerobic bacterium isolated from marine sediment.</title>
        <authorList>
            <person name="Hirano S."/>
            <person name="Terahara T."/>
            <person name="Mori K."/>
            <person name="Hamada M."/>
            <person name="Matsumoto R."/>
            <person name="Kobayashi T."/>
        </authorList>
    </citation>
    <scope>NUCLEOTIDE SEQUENCE</scope>
    <source>
        <strain evidence="5">SH18-1</strain>
    </source>
</reference>
<evidence type="ECO:0000259" key="4">
    <source>
        <dbReference type="Pfam" id="PF13407"/>
    </source>
</evidence>
<comment type="subcellular location">
    <subcellularLocation>
        <location evidence="1">Cell envelope</location>
    </subcellularLocation>
</comment>
<dbReference type="PROSITE" id="PS51257">
    <property type="entry name" value="PROKAR_LIPOPROTEIN"/>
    <property type="match status" value="1"/>
</dbReference>
<evidence type="ECO:0000313" key="6">
    <source>
        <dbReference type="Proteomes" id="UP001144256"/>
    </source>
</evidence>
<keyword evidence="6" id="KW-1185">Reference proteome</keyword>
<organism evidence="5 6">
    <name type="scientific">Vallitalea longa</name>
    <dbReference type="NCBI Taxonomy" id="2936439"/>
    <lineage>
        <taxon>Bacteria</taxon>
        <taxon>Bacillati</taxon>
        <taxon>Bacillota</taxon>
        <taxon>Clostridia</taxon>
        <taxon>Lachnospirales</taxon>
        <taxon>Vallitaleaceae</taxon>
        <taxon>Vallitalea</taxon>
    </lineage>
</organism>
<accession>A0A9W5YAV3</accession>
<dbReference type="RefSeq" id="WP_281814736.1">
    <property type="nucleotide sequence ID" value="NZ_BRLB01000003.1"/>
</dbReference>
<evidence type="ECO:0000256" key="2">
    <source>
        <dbReference type="ARBA" id="ARBA00007639"/>
    </source>
</evidence>
<evidence type="ECO:0000256" key="3">
    <source>
        <dbReference type="ARBA" id="ARBA00022729"/>
    </source>
</evidence>
<dbReference type="InterPro" id="IPR028082">
    <property type="entry name" value="Peripla_BP_I"/>
</dbReference>
<dbReference type="AlphaFoldDB" id="A0A9W5YAV3"/>
<evidence type="ECO:0000256" key="1">
    <source>
        <dbReference type="ARBA" id="ARBA00004196"/>
    </source>
</evidence>
<name>A0A9W5YAV3_9FIRM</name>
<dbReference type="EMBL" id="BRLB01000003">
    <property type="protein sequence ID" value="GKX29301.1"/>
    <property type="molecule type" value="Genomic_DNA"/>
</dbReference>
<dbReference type="Gene3D" id="3.40.50.2300">
    <property type="match status" value="2"/>
</dbReference>
<keyword evidence="3" id="KW-0732">Signal</keyword>
<dbReference type="Proteomes" id="UP001144256">
    <property type="component" value="Unassembled WGS sequence"/>
</dbReference>
<comment type="similarity">
    <text evidence="2">Belongs to the bacterial solute-binding protein 2 family.</text>
</comment>
<dbReference type="CDD" id="cd01536">
    <property type="entry name" value="PBP1_ABC_sugar_binding-like"/>
    <property type="match status" value="1"/>
</dbReference>
<dbReference type="PANTHER" id="PTHR46847">
    <property type="entry name" value="D-ALLOSE-BINDING PERIPLASMIC PROTEIN-RELATED"/>
    <property type="match status" value="1"/>
</dbReference>